<name>A0A7J6BQD8_9TELE</name>
<gene>
    <name evidence="1" type="ORF">G5714_021205</name>
</gene>
<comment type="caution">
    <text evidence="1">The sequence shown here is derived from an EMBL/GenBank/DDBJ whole genome shotgun (WGS) entry which is preliminary data.</text>
</comment>
<dbReference type="AlphaFoldDB" id="A0A7J6BQD8"/>
<reference evidence="1 2" key="1">
    <citation type="submission" date="2020-04" db="EMBL/GenBank/DDBJ databases">
        <title>Chromosome-level genome assembly of a cyprinid fish Onychostoma macrolepis by integration of Nanopore Sequencing, Bionano and Hi-C technology.</title>
        <authorList>
            <person name="Wang D."/>
        </authorList>
    </citation>
    <scope>NUCLEOTIDE SEQUENCE [LARGE SCALE GENOMIC DNA]</scope>
    <source>
        <strain evidence="1">SWU-2019</strain>
        <tissue evidence="1">Muscle</tissue>
    </source>
</reference>
<accession>A0A7J6BQD8</accession>
<proteinExistence type="predicted"/>
<protein>
    <submittedName>
        <fullName evidence="1">Uncharacterized protein</fullName>
    </submittedName>
</protein>
<evidence type="ECO:0000313" key="1">
    <source>
        <dbReference type="EMBL" id="KAF4097197.1"/>
    </source>
</evidence>
<keyword evidence="2" id="KW-1185">Reference proteome</keyword>
<evidence type="ECO:0000313" key="2">
    <source>
        <dbReference type="Proteomes" id="UP000579812"/>
    </source>
</evidence>
<dbReference type="Proteomes" id="UP000579812">
    <property type="component" value="Unassembled WGS sequence"/>
</dbReference>
<sequence>MGPAGKFLNVRQGDRSIEDYARDFVGVARQSAAERTCLMIFSGRPSRALQVLMPYWHPSHWRYINRALYLRGSSSRVEFAVEPVHRSLGAASKETSQDREQYHSKLVLANGDCLSDPELLTEWVDDVSKWPDIHWPAIYCYLVDKPSVYTREKLRAYKSLDTYNYVVCGHVQTVLYSDIGDDF</sequence>
<organism evidence="1 2">
    <name type="scientific">Onychostoma macrolepis</name>
    <dbReference type="NCBI Taxonomy" id="369639"/>
    <lineage>
        <taxon>Eukaryota</taxon>
        <taxon>Metazoa</taxon>
        <taxon>Chordata</taxon>
        <taxon>Craniata</taxon>
        <taxon>Vertebrata</taxon>
        <taxon>Euteleostomi</taxon>
        <taxon>Actinopterygii</taxon>
        <taxon>Neopterygii</taxon>
        <taxon>Teleostei</taxon>
        <taxon>Ostariophysi</taxon>
        <taxon>Cypriniformes</taxon>
        <taxon>Cyprinidae</taxon>
        <taxon>Acrossocheilinae</taxon>
        <taxon>Onychostoma</taxon>
    </lineage>
</organism>
<dbReference type="EMBL" id="JAAMOB010000022">
    <property type="protein sequence ID" value="KAF4097197.1"/>
    <property type="molecule type" value="Genomic_DNA"/>
</dbReference>
<dbReference type="PANTHER" id="PTHR47526">
    <property type="entry name" value="ATP-DEPENDENT DNA HELICASE"/>
    <property type="match status" value="1"/>
</dbReference>